<feature type="compositionally biased region" description="Basic and acidic residues" evidence="1">
    <location>
        <begin position="285"/>
        <end position="296"/>
    </location>
</feature>
<feature type="region of interest" description="Disordered" evidence="1">
    <location>
        <begin position="185"/>
        <end position="205"/>
    </location>
</feature>
<evidence type="ECO:0000313" key="2">
    <source>
        <dbReference type="EMBL" id="RCH90925.1"/>
    </source>
</evidence>
<reference evidence="2 3" key="1">
    <citation type="journal article" date="2018" name="G3 (Bethesda)">
        <title>Phylogenetic and Phylogenomic Definition of Rhizopus Species.</title>
        <authorList>
            <person name="Gryganskyi A.P."/>
            <person name="Golan J."/>
            <person name="Dolatabadi S."/>
            <person name="Mondo S."/>
            <person name="Robb S."/>
            <person name="Idnurm A."/>
            <person name="Muszewska A."/>
            <person name="Steczkiewicz K."/>
            <person name="Masonjones S."/>
            <person name="Liao H.L."/>
            <person name="Gajdeczka M.T."/>
            <person name="Anike F."/>
            <person name="Vuek A."/>
            <person name="Anishchenko I.M."/>
            <person name="Voigt K."/>
            <person name="de Hoog G.S."/>
            <person name="Smith M.E."/>
            <person name="Heitman J."/>
            <person name="Vilgalys R."/>
            <person name="Stajich J.E."/>
        </authorList>
    </citation>
    <scope>NUCLEOTIDE SEQUENCE [LARGE SCALE GENOMIC DNA]</scope>
    <source>
        <strain evidence="2 3">LSU 92-RS-03</strain>
    </source>
</reference>
<gene>
    <name evidence="2" type="ORF">CU098_004797</name>
</gene>
<feature type="region of interest" description="Disordered" evidence="1">
    <location>
        <begin position="282"/>
        <end position="321"/>
    </location>
</feature>
<dbReference type="AlphaFoldDB" id="A0A367JM00"/>
<organism evidence="2 3">
    <name type="scientific">Rhizopus stolonifer</name>
    <name type="common">Rhizopus nigricans</name>
    <dbReference type="NCBI Taxonomy" id="4846"/>
    <lineage>
        <taxon>Eukaryota</taxon>
        <taxon>Fungi</taxon>
        <taxon>Fungi incertae sedis</taxon>
        <taxon>Mucoromycota</taxon>
        <taxon>Mucoromycotina</taxon>
        <taxon>Mucoromycetes</taxon>
        <taxon>Mucorales</taxon>
        <taxon>Mucorineae</taxon>
        <taxon>Rhizopodaceae</taxon>
        <taxon>Rhizopus</taxon>
    </lineage>
</organism>
<sequence>MDDQLDKNHTPKPEHDALSIIQPAIDVEYLEARKANSEPSYPFIVEPNNKSTESSRYSHLDKQIEPLRSSPAKFLVELQTHQQPESSRHRQIDPMKAKKWCFGDSFLPPFLPSLRKYPLNTWGFYNGIPQTRTNSIQNHQTGYSINKSLGNMCSLNDDPIYHESTHQSSQCYVAGFGRSIYPQTPMGPRQHYSTNKNPQQRPPRNMGLLQHSLKVMRAHQYPPNVMGLFQRPLKAMGPHQCPPRTMGLQAHLYAPMIHYYQPIAIYQQPFASFGFAQLKKRVHPKSADQELSDKRDRQSKKNKNSKSQARDNEPSFLEPTNEVLEYPEAIVKVVIKTNEGKKSDHLTQKKCCSRS</sequence>
<accession>A0A367JM00</accession>
<protein>
    <submittedName>
        <fullName evidence="2">Uncharacterized protein</fullName>
    </submittedName>
</protein>
<keyword evidence="3" id="KW-1185">Reference proteome</keyword>
<evidence type="ECO:0000313" key="3">
    <source>
        <dbReference type="Proteomes" id="UP000253551"/>
    </source>
</evidence>
<evidence type="ECO:0000256" key="1">
    <source>
        <dbReference type="SAM" id="MobiDB-lite"/>
    </source>
</evidence>
<proteinExistence type="predicted"/>
<dbReference type="Proteomes" id="UP000253551">
    <property type="component" value="Unassembled WGS sequence"/>
</dbReference>
<comment type="caution">
    <text evidence="2">The sequence shown here is derived from an EMBL/GenBank/DDBJ whole genome shotgun (WGS) entry which is preliminary data.</text>
</comment>
<name>A0A367JM00_RHIST</name>
<dbReference type="EMBL" id="PJQM01003076">
    <property type="protein sequence ID" value="RCH90925.1"/>
    <property type="molecule type" value="Genomic_DNA"/>
</dbReference>